<reference evidence="1 2" key="1">
    <citation type="journal article" date="2018" name="Mol. Biol. Evol.">
        <title>Broad Genomic Sampling Reveals a Smut Pathogenic Ancestry of the Fungal Clade Ustilaginomycotina.</title>
        <authorList>
            <person name="Kijpornyongpan T."/>
            <person name="Mondo S.J."/>
            <person name="Barry K."/>
            <person name="Sandor L."/>
            <person name="Lee J."/>
            <person name="Lipzen A."/>
            <person name="Pangilinan J."/>
            <person name="LaButti K."/>
            <person name="Hainaut M."/>
            <person name="Henrissat B."/>
            <person name="Grigoriev I.V."/>
            <person name="Spatafora J.W."/>
            <person name="Aime M.C."/>
        </authorList>
    </citation>
    <scope>NUCLEOTIDE SEQUENCE [LARGE SCALE GENOMIC DNA]</scope>
    <source>
        <strain evidence="1 2">MCA 3645</strain>
    </source>
</reference>
<gene>
    <name evidence="1" type="ORF">BCV70DRAFT_76987</name>
</gene>
<organism evidence="1 2">
    <name type="scientific">Testicularia cyperi</name>
    <dbReference type="NCBI Taxonomy" id="1882483"/>
    <lineage>
        <taxon>Eukaryota</taxon>
        <taxon>Fungi</taxon>
        <taxon>Dikarya</taxon>
        <taxon>Basidiomycota</taxon>
        <taxon>Ustilaginomycotina</taxon>
        <taxon>Ustilaginomycetes</taxon>
        <taxon>Ustilaginales</taxon>
        <taxon>Anthracoideaceae</taxon>
        <taxon>Testicularia</taxon>
    </lineage>
</organism>
<evidence type="ECO:0000313" key="1">
    <source>
        <dbReference type="EMBL" id="PWZ01576.1"/>
    </source>
</evidence>
<accession>A0A317XTB3</accession>
<evidence type="ECO:0000313" key="2">
    <source>
        <dbReference type="Proteomes" id="UP000246740"/>
    </source>
</evidence>
<protein>
    <submittedName>
        <fullName evidence="1">Uncharacterized protein</fullName>
    </submittedName>
</protein>
<dbReference type="EMBL" id="KZ819190">
    <property type="protein sequence ID" value="PWZ01576.1"/>
    <property type="molecule type" value="Genomic_DNA"/>
</dbReference>
<proteinExistence type="predicted"/>
<keyword evidence="2" id="KW-1185">Reference proteome</keyword>
<dbReference type="Proteomes" id="UP000246740">
    <property type="component" value="Unassembled WGS sequence"/>
</dbReference>
<sequence length="164" mass="18914">MLAPSRVARILSSSSSRWRCSMCRANHTELRVRNLPAACDRDQPIIELLGATRYKALSWARWTSRQPCRLRQRCRPCVCRCSLQRRSLAETRPIRMSAHATVTQRRAMHAAESMMMWIQRTSAQARRCNAGLLCRGGAILCRKQSEKLQQWRGKYQLAVGQQSR</sequence>
<dbReference type="InParanoid" id="A0A317XTB3"/>
<name>A0A317XTB3_9BASI</name>
<dbReference type="AlphaFoldDB" id="A0A317XTB3"/>